<evidence type="ECO:0000259" key="18">
    <source>
        <dbReference type="PROSITE" id="PS51003"/>
    </source>
</evidence>
<dbReference type="AlphaFoldDB" id="A0A0A7A6T0"/>
<feature type="binding site" evidence="14">
    <location>
        <position position="201"/>
    </location>
    <ligand>
        <name>a ubiquinone</name>
        <dbReference type="ChEBI" id="CHEBI:16389"/>
    </ligand>
</feature>
<geneLocation type="mitochondrion" evidence="19"/>
<sequence>MQLLKYPLTFVFNNHVVNYPTPVNLHYAWNFGFLSLICLLIQVFSGIFLAMHYSPNIDLAFASVEHIMRDVNFGWLLRYVHSNGASVFFMVVYAHILRGLYYGSYVSPRHLVWVFGVVIFLLMIITAFVGYVLPWGQMSLWGATVITNLLTVIPFAGNLIVEWIWGGFSVDNPTLNRFFSFHYLLPFILIGLSVVHIAVLHQDGSGNPLGVDSKTDKIPLYPYFVVKDLLSLVLFIAFFSIFLYFSPNFLGHPDNYVEANAMVTPIHIVPEWYFLPFYAILRSIPNKLWGVVMMLSSILVLLCLPLIHSTEIRSSRFRPIYKVIYWLIVSCCLVLGWVGEMPVESPYIAIGQVASIYYFLHFLVILPSLGKLETFLLTYKT</sequence>
<dbReference type="GO" id="GO:0008121">
    <property type="term" value="F:quinol-cytochrome-c reductase activity"/>
    <property type="evidence" value="ECO:0007669"/>
    <property type="project" value="InterPro"/>
</dbReference>
<dbReference type="InterPro" id="IPR027387">
    <property type="entry name" value="Cytb/b6-like_sf"/>
</dbReference>
<comment type="cofactor">
    <cofactor evidence="15">
        <name>heme</name>
        <dbReference type="ChEBI" id="CHEBI:30413"/>
    </cofactor>
    <text evidence="15">Binds 2 heme groups non-covalently.</text>
</comment>
<keyword evidence="6 16" id="KW-0812">Transmembrane</keyword>
<evidence type="ECO:0000256" key="6">
    <source>
        <dbReference type="ARBA" id="ARBA00022692"/>
    </source>
</evidence>
<feature type="transmembrane region" description="Helical" evidence="16">
    <location>
        <begin position="345"/>
        <end position="366"/>
    </location>
</feature>
<feature type="binding site" description="axial binding residue" evidence="15">
    <location>
        <position position="196"/>
    </location>
    <ligand>
        <name>heme b</name>
        <dbReference type="ChEBI" id="CHEBI:60344"/>
        <label>b566</label>
    </ligand>
    <ligandPart>
        <name>Fe</name>
        <dbReference type="ChEBI" id="CHEBI:18248"/>
    </ligandPart>
</feature>
<accession>A0A0A7A6T0</accession>
<feature type="transmembrane region" description="Helical" evidence="16">
    <location>
        <begin position="111"/>
        <end position="133"/>
    </location>
</feature>
<dbReference type="InterPro" id="IPR048260">
    <property type="entry name" value="Cytochrome_b_C_euk/bac"/>
</dbReference>
<keyword evidence="12 16" id="KW-0496">Mitochondrion</keyword>
<evidence type="ECO:0000256" key="15">
    <source>
        <dbReference type="PIRSR" id="PIRSR038885-2"/>
    </source>
</evidence>
<evidence type="ECO:0000256" key="5">
    <source>
        <dbReference type="ARBA" id="ARBA00022660"/>
    </source>
</evidence>
<feature type="binding site" description="axial binding residue" evidence="15">
    <location>
        <position position="81"/>
    </location>
    <ligand>
        <name>heme b</name>
        <dbReference type="ChEBI" id="CHEBI:60344"/>
        <label>b562</label>
    </ligand>
    <ligandPart>
        <name>Fe</name>
        <dbReference type="ChEBI" id="CHEBI:18248"/>
    </ligandPart>
</feature>
<dbReference type="GO" id="GO:0005743">
    <property type="term" value="C:mitochondrial inner membrane"/>
    <property type="evidence" value="ECO:0007669"/>
    <property type="project" value="UniProtKB-SubCell"/>
</dbReference>
<dbReference type="InterPro" id="IPR030689">
    <property type="entry name" value="Cytochrome_b"/>
</dbReference>
<organism evidence="19">
    <name type="scientific">Hildenbrandia rubra</name>
    <dbReference type="NCBI Taxonomy" id="31481"/>
    <lineage>
        <taxon>Eukaryota</taxon>
        <taxon>Rhodophyta</taxon>
        <taxon>Florideophyceae</taxon>
        <taxon>Hildenbrandiophycidae</taxon>
        <taxon>Hildenbrandiales</taxon>
        <taxon>Hildenbrandiaceae</taxon>
        <taxon>Hildenbrandia</taxon>
    </lineage>
</organism>
<evidence type="ECO:0000256" key="2">
    <source>
        <dbReference type="ARBA" id="ARBA00013531"/>
    </source>
</evidence>
<gene>
    <name evidence="19" type="primary">cob</name>
    <name evidence="19" type="ORF">Hild.prot.mt.20</name>
</gene>
<evidence type="ECO:0000256" key="14">
    <source>
        <dbReference type="PIRSR" id="PIRSR038885-1"/>
    </source>
</evidence>
<feature type="transmembrane region" description="Helical" evidence="16">
    <location>
        <begin position="75"/>
        <end position="96"/>
    </location>
</feature>
<dbReference type="SUPFAM" id="SSF81342">
    <property type="entry name" value="Transmembrane di-heme cytochromes"/>
    <property type="match status" value="1"/>
</dbReference>
<evidence type="ECO:0000256" key="1">
    <source>
        <dbReference type="ARBA" id="ARBA00004448"/>
    </source>
</evidence>
<evidence type="ECO:0000259" key="17">
    <source>
        <dbReference type="PROSITE" id="PS51002"/>
    </source>
</evidence>
<dbReference type="InterPro" id="IPR016174">
    <property type="entry name" value="Di-haem_cyt_TM"/>
</dbReference>
<dbReference type="RefSeq" id="YP_009114072.1">
    <property type="nucleotide sequence ID" value="NC_026055.1"/>
</dbReference>
<feature type="transmembrane region" description="Helical" evidence="16">
    <location>
        <begin position="220"/>
        <end position="245"/>
    </location>
</feature>
<feature type="domain" description="Cytochrome b/b6 N-terminal region profile" evidence="17">
    <location>
        <begin position="1"/>
        <end position="209"/>
    </location>
</feature>
<evidence type="ECO:0000256" key="16">
    <source>
        <dbReference type="RuleBase" id="RU362117"/>
    </source>
</evidence>
<feature type="binding site" description="axial binding residue" evidence="15">
    <location>
        <position position="182"/>
    </location>
    <ligand>
        <name>heme b</name>
        <dbReference type="ChEBI" id="CHEBI:60344"/>
        <label>b562</label>
    </ligand>
    <ligandPart>
        <name>Fe</name>
        <dbReference type="ChEBI" id="CHEBI:18248"/>
    </ligandPart>
</feature>
<proteinExistence type="inferred from homology"/>
<keyword evidence="7 15" id="KW-0479">Metal-binding</keyword>
<comment type="function">
    <text evidence="16">Component of the ubiquinol-cytochrome c reductase complex (complex III or cytochrome b-c1 complex) that is part of the mitochondrial respiratory chain. The b-c1 complex mediates electron transfer from ubiquinol to cytochrome c. Contributes to the generation of a proton gradient across the mitochondrial membrane that is then used for ATP synthesis.</text>
</comment>
<evidence type="ECO:0000256" key="13">
    <source>
        <dbReference type="ARBA" id="ARBA00023136"/>
    </source>
</evidence>
<dbReference type="Gene3D" id="1.20.810.10">
    <property type="entry name" value="Cytochrome Bc1 Complex, Chain C"/>
    <property type="match status" value="1"/>
</dbReference>
<evidence type="ECO:0000256" key="3">
    <source>
        <dbReference type="ARBA" id="ARBA00022448"/>
    </source>
</evidence>
<feature type="transmembrane region" description="Helical" evidence="16">
    <location>
        <begin position="27"/>
        <end position="54"/>
    </location>
</feature>
<dbReference type="PROSITE" id="PS51003">
    <property type="entry name" value="CYTB_CTER"/>
    <property type="match status" value="1"/>
</dbReference>
<feature type="transmembrane region" description="Helical" evidence="16">
    <location>
        <begin position="181"/>
        <end position="200"/>
    </location>
</feature>
<keyword evidence="9 16" id="KW-0249">Electron transport</keyword>
<evidence type="ECO:0000256" key="12">
    <source>
        <dbReference type="ARBA" id="ARBA00023128"/>
    </source>
</evidence>
<name>A0A0A7A6T0_9FLOR</name>
<reference evidence="19" key="1">
    <citation type="submission" date="2013-09" db="EMBL/GenBank/DDBJ databases">
        <title>Complete mitochondrion genomes reveal florideophycean red algal diversity.</title>
        <authorList>
            <person name="Yang E.C."/>
            <person name="Kim K.M."/>
            <person name="Kim S.Y."/>
            <person name="Yoon H.S."/>
        </authorList>
    </citation>
    <scope>NUCLEOTIDE SEQUENCE</scope>
</reference>
<dbReference type="SUPFAM" id="SSF81648">
    <property type="entry name" value="a domain/subunit of cytochrome bc1 complex (Ubiquinol-cytochrome c reductase)"/>
    <property type="match status" value="1"/>
</dbReference>
<dbReference type="InterPro" id="IPR005798">
    <property type="entry name" value="Cyt_b/b6_C"/>
</dbReference>
<feature type="binding site" description="axial binding residue" evidence="15">
    <location>
        <position position="95"/>
    </location>
    <ligand>
        <name>heme b</name>
        <dbReference type="ChEBI" id="CHEBI:60344"/>
        <label>b566</label>
    </ligand>
    <ligandPart>
        <name>Fe</name>
        <dbReference type="ChEBI" id="CHEBI:18248"/>
    </ligandPart>
</feature>
<keyword evidence="4 15" id="KW-0349">Heme</keyword>
<keyword evidence="11 15" id="KW-0408">Iron</keyword>
<dbReference type="CDD" id="cd00284">
    <property type="entry name" value="Cytochrome_b_N"/>
    <property type="match status" value="1"/>
</dbReference>
<protein>
    <recommendedName>
        <fullName evidence="2 16">Cytochrome b</fullName>
    </recommendedName>
</protein>
<evidence type="ECO:0000313" key="19">
    <source>
        <dbReference type="EMBL" id="AHB62135.1"/>
    </source>
</evidence>
<evidence type="ECO:0000256" key="9">
    <source>
        <dbReference type="ARBA" id="ARBA00022982"/>
    </source>
</evidence>
<dbReference type="PIRSF" id="PIRSF038885">
    <property type="entry name" value="COB"/>
    <property type="match status" value="1"/>
</dbReference>
<dbReference type="GO" id="GO:0045275">
    <property type="term" value="C:respiratory chain complex III"/>
    <property type="evidence" value="ECO:0007669"/>
    <property type="project" value="InterPro"/>
</dbReference>
<keyword evidence="10 16" id="KW-1133">Transmembrane helix</keyword>
<dbReference type="PANTHER" id="PTHR19271">
    <property type="entry name" value="CYTOCHROME B"/>
    <property type="match status" value="1"/>
</dbReference>
<keyword evidence="13 16" id="KW-0472">Membrane</keyword>
<dbReference type="InterPro" id="IPR048259">
    <property type="entry name" value="Cytochrome_b_N_euk/bac"/>
</dbReference>
<feature type="transmembrane region" description="Helical" evidence="16">
    <location>
        <begin position="288"/>
        <end position="307"/>
    </location>
</feature>
<comment type="similarity">
    <text evidence="16">Belongs to the cytochrome b family.</text>
</comment>
<dbReference type="InterPro" id="IPR036150">
    <property type="entry name" value="Cyt_b/b6_C_sf"/>
</dbReference>
<feature type="transmembrane region" description="Helical" evidence="16">
    <location>
        <begin position="319"/>
        <end position="339"/>
    </location>
</feature>
<evidence type="ECO:0000256" key="8">
    <source>
        <dbReference type="ARBA" id="ARBA00022792"/>
    </source>
</evidence>
<dbReference type="CDD" id="cd00290">
    <property type="entry name" value="cytochrome_b_C"/>
    <property type="match status" value="1"/>
</dbReference>
<feature type="transmembrane region" description="Helical" evidence="16">
    <location>
        <begin position="140"/>
        <end position="161"/>
    </location>
</feature>
<dbReference type="GO" id="GO:0006122">
    <property type="term" value="P:mitochondrial electron transport, ubiquinol to cytochrome c"/>
    <property type="evidence" value="ECO:0007669"/>
    <property type="project" value="TreeGrafter"/>
</dbReference>
<keyword evidence="8" id="KW-0999">Mitochondrion inner membrane</keyword>
<evidence type="ECO:0000256" key="10">
    <source>
        <dbReference type="ARBA" id="ARBA00022989"/>
    </source>
</evidence>
<dbReference type="Pfam" id="PF00032">
    <property type="entry name" value="Cytochrom_B_C"/>
    <property type="match status" value="1"/>
</dbReference>
<keyword evidence="3 16" id="KW-0813">Transport</keyword>
<evidence type="ECO:0000256" key="7">
    <source>
        <dbReference type="ARBA" id="ARBA00022723"/>
    </source>
</evidence>
<feature type="domain" description="Cytochrome b/b6 C-terminal region profile" evidence="18">
    <location>
        <begin position="210"/>
        <end position="380"/>
    </location>
</feature>
<dbReference type="GO" id="GO:0046872">
    <property type="term" value="F:metal ion binding"/>
    <property type="evidence" value="ECO:0007669"/>
    <property type="project" value="UniProtKB-UniRule"/>
</dbReference>
<dbReference type="Pfam" id="PF00033">
    <property type="entry name" value="Cytochrome_B"/>
    <property type="match status" value="1"/>
</dbReference>
<dbReference type="InterPro" id="IPR005797">
    <property type="entry name" value="Cyt_b/b6_N"/>
</dbReference>
<dbReference type="PANTHER" id="PTHR19271:SF16">
    <property type="entry name" value="CYTOCHROME B"/>
    <property type="match status" value="1"/>
</dbReference>
<dbReference type="GO" id="GO:0016491">
    <property type="term" value="F:oxidoreductase activity"/>
    <property type="evidence" value="ECO:0007669"/>
    <property type="project" value="UniProtKB-UniRule"/>
</dbReference>
<dbReference type="GeneID" id="22834612"/>
<dbReference type="PROSITE" id="PS51002">
    <property type="entry name" value="CYTB_NTER"/>
    <property type="match status" value="1"/>
</dbReference>
<evidence type="ECO:0000256" key="4">
    <source>
        <dbReference type="ARBA" id="ARBA00022617"/>
    </source>
</evidence>
<comment type="cofactor">
    <cofactor evidence="16">
        <name>heme b</name>
        <dbReference type="ChEBI" id="CHEBI:60344"/>
    </cofactor>
    <text evidence="16">Binds 2 heme groups non-covalently.</text>
</comment>
<dbReference type="EMBL" id="KF649304">
    <property type="protein sequence ID" value="AHB62135.1"/>
    <property type="molecule type" value="Genomic_DNA"/>
</dbReference>
<evidence type="ECO:0000256" key="11">
    <source>
        <dbReference type="ARBA" id="ARBA00023004"/>
    </source>
</evidence>
<comment type="subcellular location">
    <subcellularLocation>
        <location evidence="1">Mitochondrion inner membrane</location>
        <topology evidence="1">Multi-pass membrane protein</topology>
    </subcellularLocation>
</comment>
<keyword evidence="5 16" id="KW-0679">Respiratory chain</keyword>